<dbReference type="AlphaFoldDB" id="A0A9X2JLF9"/>
<reference evidence="1 2" key="1">
    <citation type="journal article" date="2023" name="Int. J. Syst. Evol. Microbiol.">
        <title>Ligilactobacillus ubinensis sp. nov., a novel species isolated from the wild ferment of a durian fruit (Durio zibethinus).</title>
        <authorList>
            <person name="Heng Y.C."/>
            <person name="Menon N."/>
            <person name="Chen B."/>
            <person name="Loo B.Z.L."/>
            <person name="Wong G.W.J."/>
            <person name="Lim A.C.H."/>
            <person name="Silvaraju S."/>
            <person name="Kittelmann S."/>
        </authorList>
    </citation>
    <scope>NUCLEOTIDE SEQUENCE [LARGE SCALE GENOMIC DNA]</scope>
    <source>
        <strain evidence="1 2">WILCCON 0076</strain>
    </source>
</reference>
<protein>
    <submittedName>
        <fullName evidence="1">Conjugal transfer protein</fullName>
    </submittedName>
</protein>
<evidence type="ECO:0000313" key="1">
    <source>
        <dbReference type="EMBL" id="MCP0886933.1"/>
    </source>
</evidence>
<proteinExistence type="predicted"/>
<dbReference type="EMBL" id="JAIULA010000010">
    <property type="protein sequence ID" value="MCP0886933.1"/>
    <property type="molecule type" value="Genomic_DNA"/>
</dbReference>
<dbReference type="RefSeq" id="WP_253360403.1">
    <property type="nucleotide sequence ID" value="NZ_JAIULA010000010.1"/>
</dbReference>
<comment type="caution">
    <text evidence="1">The sequence shown here is derived from an EMBL/GenBank/DDBJ whole genome shotgun (WGS) entry which is preliminary data.</text>
</comment>
<organism evidence="1 2">
    <name type="scientific">Ligilactobacillus ubinensis</name>
    <dbReference type="NCBI Taxonomy" id="2876789"/>
    <lineage>
        <taxon>Bacteria</taxon>
        <taxon>Bacillati</taxon>
        <taxon>Bacillota</taxon>
        <taxon>Bacilli</taxon>
        <taxon>Lactobacillales</taxon>
        <taxon>Lactobacillaceae</taxon>
        <taxon>Ligilactobacillus</taxon>
    </lineage>
</organism>
<accession>A0A9X2JLF9</accession>
<keyword evidence="2" id="KW-1185">Reference proteome</keyword>
<name>A0A9X2JLF9_9LACO</name>
<gene>
    <name evidence="1" type="ORF">LB941_06250</name>
</gene>
<sequence>MKAKVKNIAIRYNGKRYEKGEELVIEQKHFNDELFVCLDSDKKEKQAVKK</sequence>
<dbReference type="Proteomes" id="UP001139006">
    <property type="component" value="Unassembled WGS sequence"/>
</dbReference>
<evidence type="ECO:0000313" key="2">
    <source>
        <dbReference type="Proteomes" id="UP001139006"/>
    </source>
</evidence>